<name>A0AAE0SNR4_9BIVA</name>
<keyword evidence="1" id="KW-1133">Transmembrane helix</keyword>
<keyword evidence="1" id="KW-0812">Transmembrane</keyword>
<comment type="caution">
    <text evidence="2">The sequence shown here is derived from an EMBL/GenBank/DDBJ whole genome shotgun (WGS) entry which is preliminary data.</text>
</comment>
<proteinExistence type="predicted"/>
<organism evidence="2 3">
    <name type="scientific">Potamilus streckersoni</name>
    <dbReference type="NCBI Taxonomy" id="2493646"/>
    <lineage>
        <taxon>Eukaryota</taxon>
        <taxon>Metazoa</taxon>
        <taxon>Spiralia</taxon>
        <taxon>Lophotrochozoa</taxon>
        <taxon>Mollusca</taxon>
        <taxon>Bivalvia</taxon>
        <taxon>Autobranchia</taxon>
        <taxon>Heteroconchia</taxon>
        <taxon>Palaeoheterodonta</taxon>
        <taxon>Unionida</taxon>
        <taxon>Unionoidea</taxon>
        <taxon>Unionidae</taxon>
        <taxon>Ambleminae</taxon>
        <taxon>Lampsilini</taxon>
        <taxon>Potamilus</taxon>
    </lineage>
</organism>
<keyword evidence="3" id="KW-1185">Reference proteome</keyword>
<accession>A0AAE0SNR4</accession>
<evidence type="ECO:0000313" key="2">
    <source>
        <dbReference type="EMBL" id="KAK3595128.1"/>
    </source>
</evidence>
<dbReference type="AlphaFoldDB" id="A0AAE0SNR4"/>
<dbReference type="Proteomes" id="UP001195483">
    <property type="component" value="Unassembled WGS sequence"/>
</dbReference>
<evidence type="ECO:0000313" key="3">
    <source>
        <dbReference type="Proteomes" id="UP001195483"/>
    </source>
</evidence>
<protein>
    <submittedName>
        <fullName evidence="2">Uncharacterized protein</fullName>
    </submittedName>
</protein>
<keyword evidence="1" id="KW-0472">Membrane</keyword>
<reference evidence="2" key="1">
    <citation type="journal article" date="2021" name="Genome Biol. Evol.">
        <title>A High-Quality Reference Genome for a Parasitic Bivalve with Doubly Uniparental Inheritance (Bivalvia: Unionida).</title>
        <authorList>
            <person name="Smith C.H."/>
        </authorList>
    </citation>
    <scope>NUCLEOTIDE SEQUENCE</scope>
    <source>
        <strain evidence="2">CHS0354</strain>
    </source>
</reference>
<reference evidence="2" key="2">
    <citation type="journal article" date="2021" name="Genome Biol. Evol.">
        <title>Developing a high-quality reference genome for a parasitic bivalve with doubly uniparental inheritance (Bivalvia: Unionida).</title>
        <authorList>
            <person name="Smith C.H."/>
        </authorList>
    </citation>
    <scope>NUCLEOTIDE SEQUENCE</scope>
    <source>
        <strain evidence="2">CHS0354</strain>
        <tissue evidence="2">Mantle</tissue>
    </source>
</reference>
<reference evidence="2" key="3">
    <citation type="submission" date="2023-05" db="EMBL/GenBank/DDBJ databases">
        <authorList>
            <person name="Smith C.H."/>
        </authorList>
    </citation>
    <scope>NUCLEOTIDE SEQUENCE</scope>
    <source>
        <strain evidence="2">CHS0354</strain>
        <tissue evidence="2">Mantle</tissue>
    </source>
</reference>
<evidence type="ECO:0000256" key="1">
    <source>
        <dbReference type="SAM" id="Phobius"/>
    </source>
</evidence>
<feature type="transmembrane region" description="Helical" evidence="1">
    <location>
        <begin position="70"/>
        <end position="98"/>
    </location>
</feature>
<gene>
    <name evidence="2" type="ORF">CHS0354_028558</name>
</gene>
<sequence>MLIVQRCTTYITPPFDVTNIITYHIYIYVFIIATNILQFLVAVLVDSGPYKHLNGAPLFKKFEKYGKCTFLFLDLQMILIMQSCCFYLCIIRVLILLAI</sequence>
<feature type="transmembrane region" description="Helical" evidence="1">
    <location>
        <begin position="25"/>
        <end position="45"/>
    </location>
</feature>
<dbReference type="EMBL" id="JAEAOA010001708">
    <property type="protein sequence ID" value="KAK3595128.1"/>
    <property type="molecule type" value="Genomic_DNA"/>
</dbReference>